<evidence type="ECO:0000256" key="7">
    <source>
        <dbReference type="ARBA" id="ARBA00023315"/>
    </source>
</evidence>
<evidence type="ECO:0000256" key="4">
    <source>
        <dbReference type="ARBA" id="ARBA00022989"/>
    </source>
</evidence>
<keyword evidence="3" id="KW-0812">Transmembrane</keyword>
<dbReference type="CDD" id="cd07989">
    <property type="entry name" value="LPLAT_AGPAT-like"/>
    <property type="match status" value="1"/>
</dbReference>
<name>A0ABX6T0N7_9SPHN</name>
<evidence type="ECO:0000256" key="5">
    <source>
        <dbReference type="ARBA" id="ARBA00023098"/>
    </source>
</evidence>
<feature type="domain" description="Phospholipid/glycerol acyltransferase" evidence="8">
    <location>
        <begin position="39"/>
        <end position="162"/>
    </location>
</feature>
<keyword evidence="10" id="KW-1185">Reference proteome</keyword>
<gene>
    <name evidence="9" type="ORF">H9L15_07965</name>
</gene>
<dbReference type="InterPro" id="IPR002123">
    <property type="entry name" value="Plipid/glycerol_acylTrfase"/>
</dbReference>
<dbReference type="Pfam" id="PF01553">
    <property type="entry name" value="Acyltransferase"/>
    <property type="match status" value="1"/>
</dbReference>
<evidence type="ECO:0000256" key="6">
    <source>
        <dbReference type="ARBA" id="ARBA00023136"/>
    </source>
</evidence>
<evidence type="ECO:0000256" key="1">
    <source>
        <dbReference type="ARBA" id="ARBA00004370"/>
    </source>
</evidence>
<dbReference type="EMBL" id="CP060780">
    <property type="protein sequence ID" value="QNP42293.1"/>
    <property type="molecule type" value="Genomic_DNA"/>
</dbReference>
<evidence type="ECO:0000256" key="3">
    <source>
        <dbReference type="ARBA" id="ARBA00022692"/>
    </source>
</evidence>
<dbReference type="SUPFAM" id="SSF69593">
    <property type="entry name" value="Glycerol-3-phosphate (1)-acyltransferase"/>
    <property type="match status" value="1"/>
</dbReference>
<evidence type="ECO:0000259" key="8">
    <source>
        <dbReference type="SMART" id="SM00563"/>
    </source>
</evidence>
<keyword evidence="7 9" id="KW-0012">Acyltransferase</keyword>
<proteinExistence type="predicted"/>
<organism evidence="9 10">
    <name type="scientific">Sphingomonas daechungensis</name>
    <dbReference type="NCBI Taxonomy" id="1176646"/>
    <lineage>
        <taxon>Bacteria</taxon>
        <taxon>Pseudomonadati</taxon>
        <taxon>Pseudomonadota</taxon>
        <taxon>Alphaproteobacteria</taxon>
        <taxon>Sphingomonadales</taxon>
        <taxon>Sphingomonadaceae</taxon>
        <taxon>Sphingomonas</taxon>
    </lineage>
</organism>
<dbReference type="GO" id="GO:0016746">
    <property type="term" value="F:acyltransferase activity"/>
    <property type="evidence" value="ECO:0007669"/>
    <property type="project" value="UniProtKB-KW"/>
</dbReference>
<sequence length="180" mass="19709">MLTKLLTGRSGWPRRFLSAAAWAVGVRPKVVGGPLNRHTLLISNHVSWLDILILGGATGTAFVSKDNLGHGVIHWLADQNHTLYVRREDRKGSMKQAEAIARAAEREQPIVLFPEGTTGPGDHLLPFRSSLLEAAAYARGTWKCGRWRSTMAPPQPRSAGTARAARTMSCGFSAARVRFR</sequence>
<evidence type="ECO:0000256" key="2">
    <source>
        <dbReference type="ARBA" id="ARBA00022679"/>
    </source>
</evidence>
<evidence type="ECO:0000313" key="9">
    <source>
        <dbReference type="EMBL" id="QNP42293.1"/>
    </source>
</evidence>
<evidence type="ECO:0000313" key="10">
    <source>
        <dbReference type="Proteomes" id="UP000516134"/>
    </source>
</evidence>
<dbReference type="SMART" id="SM00563">
    <property type="entry name" value="PlsC"/>
    <property type="match status" value="1"/>
</dbReference>
<dbReference type="PANTHER" id="PTHR23063">
    <property type="entry name" value="PHOSPHOLIPID ACYLTRANSFERASE"/>
    <property type="match status" value="1"/>
</dbReference>
<keyword evidence="5" id="KW-0443">Lipid metabolism</keyword>
<comment type="subcellular location">
    <subcellularLocation>
        <location evidence="1">Membrane</location>
    </subcellularLocation>
</comment>
<dbReference type="PANTHER" id="PTHR23063:SF52">
    <property type="entry name" value="LYSOPHOSPHATIDYLCHOLINE ACYLTRANSFERASE"/>
    <property type="match status" value="1"/>
</dbReference>
<dbReference type="RefSeq" id="WP_187713726.1">
    <property type="nucleotide sequence ID" value="NZ_CP060780.1"/>
</dbReference>
<keyword evidence="6" id="KW-0472">Membrane</keyword>
<dbReference type="Proteomes" id="UP000516134">
    <property type="component" value="Chromosome"/>
</dbReference>
<keyword evidence="4" id="KW-1133">Transmembrane helix</keyword>
<reference evidence="9 10" key="1">
    <citation type="submission" date="2020-08" db="EMBL/GenBank/DDBJ databases">
        <title>Genome sequence of Sphingomonas daechungensis KACC 18115T.</title>
        <authorList>
            <person name="Hyun D.-W."/>
            <person name="Bae J.-W."/>
        </authorList>
    </citation>
    <scope>NUCLEOTIDE SEQUENCE [LARGE SCALE GENOMIC DNA]</scope>
    <source>
        <strain evidence="9 10">KACC 18115</strain>
    </source>
</reference>
<accession>A0ABX6T0N7</accession>
<protein>
    <submittedName>
        <fullName evidence="9">1-acyl-sn-glycerol-3-phosphate acyltransferase</fullName>
    </submittedName>
</protein>
<keyword evidence="2" id="KW-0808">Transferase</keyword>